<accession>A0A4R1CB23</accession>
<keyword evidence="2" id="KW-1185">Reference proteome</keyword>
<dbReference type="Proteomes" id="UP000295453">
    <property type="component" value="Unassembled WGS sequence"/>
</dbReference>
<name>A0A4R1CB23_9ACTN</name>
<reference evidence="1 2" key="1">
    <citation type="submission" date="2019-03" db="EMBL/GenBank/DDBJ databases">
        <authorList>
            <person name="Kim M.K.M."/>
        </authorList>
    </citation>
    <scope>NUCLEOTIDE SEQUENCE [LARGE SCALE GENOMIC DNA]</scope>
    <source>
        <strain evidence="1 2">18JY15-6</strain>
    </source>
</reference>
<protein>
    <recommendedName>
        <fullName evidence="3">DUF559 domain-containing protein</fullName>
    </recommendedName>
</protein>
<comment type="caution">
    <text evidence="1">The sequence shown here is derived from an EMBL/GenBank/DDBJ whole genome shotgun (WGS) entry which is preliminary data.</text>
</comment>
<dbReference type="OrthoDB" id="3209715at2"/>
<evidence type="ECO:0000313" key="2">
    <source>
        <dbReference type="Proteomes" id="UP000295453"/>
    </source>
</evidence>
<dbReference type="RefSeq" id="WP_131583231.1">
    <property type="nucleotide sequence ID" value="NZ_SJZJ01000012.1"/>
</dbReference>
<dbReference type="AlphaFoldDB" id="A0A4R1CB23"/>
<organism evidence="1 2">
    <name type="scientific">Nocardioides jejuensis</name>
    <dbReference type="NCBI Taxonomy" id="2502782"/>
    <lineage>
        <taxon>Bacteria</taxon>
        <taxon>Bacillati</taxon>
        <taxon>Actinomycetota</taxon>
        <taxon>Actinomycetes</taxon>
        <taxon>Propionibacteriales</taxon>
        <taxon>Nocardioidaceae</taxon>
        <taxon>Nocardioides</taxon>
    </lineage>
</organism>
<evidence type="ECO:0008006" key="3">
    <source>
        <dbReference type="Google" id="ProtNLM"/>
    </source>
</evidence>
<proteinExistence type="predicted"/>
<evidence type="ECO:0000313" key="1">
    <source>
        <dbReference type="EMBL" id="TCJ28070.1"/>
    </source>
</evidence>
<dbReference type="EMBL" id="SJZJ01000012">
    <property type="protein sequence ID" value="TCJ28070.1"/>
    <property type="molecule type" value="Genomic_DNA"/>
</dbReference>
<sequence>MGSDKRLRPDRATPPGEWRAAAASQAGLLTRAQLSGLGYDERHVRHRLGSDRWQLITPIVVATFTGTLTRDQLMWAGVLHGGPRSAVGGIAALELHGIRNWTRPEISVVIPKSHKVERLDGVRYVETRRDFSGAHSPGFALPVLKVEPAALLFAAYERNRRTAEGLLAAVVQQRLATPASLREWIDLMQPLRRTHQFRQALDDFEGGSQSLGERDFVRICKRVGLPPPDRQTRRKDASGRWRYTDAEWHLPDGTVVMLEIDGGFHMEVEHWQDDMERARALARPGVIQFRCTTRELRDAPEILVQDLRRVGVGRSSV</sequence>
<gene>
    <name evidence="1" type="ORF">EPD65_08780</name>
</gene>